<evidence type="ECO:0000313" key="6">
    <source>
        <dbReference type="Proteomes" id="UP001239680"/>
    </source>
</evidence>
<keyword evidence="2" id="KW-0808">Transferase</keyword>
<evidence type="ECO:0000313" key="5">
    <source>
        <dbReference type="EMBL" id="MDQ2066701.1"/>
    </source>
</evidence>
<protein>
    <submittedName>
        <fullName evidence="5">3-keto-5-aminohexanoate cleavage protein</fullName>
    </submittedName>
</protein>
<name>A0ABU0VY60_9RHOB</name>
<gene>
    <name evidence="5" type="ORF">Q9295_09960</name>
</gene>
<dbReference type="RefSeq" id="WP_306680410.1">
    <property type="nucleotide sequence ID" value="NZ_JAVDBT010000008.1"/>
</dbReference>
<evidence type="ECO:0000256" key="3">
    <source>
        <dbReference type="ARBA" id="ARBA00022723"/>
    </source>
</evidence>
<keyword evidence="4" id="KW-0862">Zinc</keyword>
<keyword evidence="3" id="KW-0479">Metal-binding</keyword>
<dbReference type="InterPro" id="IPR008567">
    <property type="entry name" value="BKACE"/>
</dbReference>
<evidence type="ECO:0000256" key="4">
    <source>
        <dbReference type="ARBA" id="ARBA00022833"/>
    </source>
</evidence>
<dbReference type="Gene3D" id="3.20.20.70">
    <property type="entry name" value="Aldolase class I"/>
    <property type="match status" value="1"/>
</dbReference>
<reference evidence="5 6" key="1">
    <citation type="submission" date="2023-08" db="EMBL/GenBank/DDBJ databases">
        <title>Characterization of two Paracoccaceae strains isolated from Phycosphere and proposal of Xinfangfangia lacusdiani sp. nov.</title>
        <authorList>
            <person name="Deng Y."/>
            <person name="Zhang Y.Q."/>
        </authorList>
    </citation>
    <scope>NUCLEOTIDE SEQUENCE [LARGE SCALE GENOMIC DNA]</scope>
    <source>
        <strain evidence="5 6">CPCC 101601</strain>
    </source>
</reference>
<dbReference type="InterPro" id="IPR013785">
    <property type="entry name" value="Aldolase_TIM"/>
</dbReference>
<dbReference type="PANTHER" id="PTHR37418:SF2">
    <property type="entry name" value="3-KETO-5-AMINOHEXANOATE CLEAVAGE ENZYME"/>
    <property type="match status" value="1"/>
</dbReference>
<organism evidence="5 6">
    <name type="scientific">Pseudogemmobacter lacusdianii</name>
    <dbReference type="NCBI Taxonomy" id="3069608"/>
    <lineage>
        <taxon>Bacteria</taxon>
        <taxon>Pseudomonadati</taxon>
        <taxon>Pseudomonadota</taxon>
        <taxon>Alphaproteobacteria</taxon>
        <taxon>Rhodobacterales</taxon>
        <taxon>Paracoccaceae</taxon>
        <taxon>Pseudogemmobacter</taxon>
    </lineage>
</organism>
<proteinExistence type="predicted"/>
<evidence type="ECO:0000256" key="2">
    <source>
        <dbReference type="ARBA" id="ARBA00022679"/>
    </source>
</evidence>
<keyword evidence="6" id="KW-1185">Reference proteome</keyword>
<dbReference type="PANTHER" id="PTHR37418">
    <property type="entry name" value="3-KETO-5-AMINOHEXANOATE CLEAVAGE ENZYME-RELATED"/>
    <property type="match status" value="1"/>
</dbReference>
<comment type="caution">
    <text evidence="5">The sequence shown here is derived from an EMBL/GenBank/DDBJ whole genome shotgun (WGS) entry which is preliminary data.</text>
</comment>
<comment type="cofactor">
    <cofactor evidence="1">
        <name>Zn(2+)</name>
        <dbReference type="ChEBI" id="CHEBI:29105"/>
    </cofactor>
</comment>
<accession>A0ABU0VY60</accession>
<sequence>MSKIIISCAVTGSIHTPSMSPHLPVTADQIAQQAVDAAKAGATVLHLHARDPLNGRPSSDPAHWAGFLSRIKLGCDAIINMTTGGSAVMTMEQRLAAPLQARPELCSLNMGSMNFALYPMLGKGRDWLHEWEEPFLRNSDDLVFKNTPRDIEAVLQLMGADRGARFEFECYDVSHLYMLKHFQDRGLVQGPIFLQFVMGVLGGIAAEPEHLIHLKTTADRLFGDGYLWSVLAAGRKQMAMAAMAAGMGGHVRVGLEDNLYISQGVLAPSNAAQVEKVREIVEHLGRVVASPDEARVLLGTKGAAQVAF</sequence>
<dbReference type="Proteomes" id="UP001239680">
    <property type="component" value="Unassembled WGS sequence"/>
</dbReference>
<evidence type="ECO:0000256" key="1">
    <source>
        <dbReference type="ARBA" id="ARBA00001947"/>
    </source>
</evidence>
<dbReference type="Pfam" id="PF05853">
    <property type="entry name" value="BKACE"/>
    <property type="match status" value="1"/>
</dbReference>
<dbReference type="EMBL" id="JAVDBT010000008">
    <property type="protein sequence ID" value="MDQ2066701.1"/>
    <property type="molecule type" value="Genomic_DNA"/>
</dbReference>